<evidence type="ECO:0000313" key="14">
    <source>
        <dbReference type="Proteomes" id="UP000762676"/>
    </source>
</evidence>
<evidence type="ECO:0000256" key="10">
    <source>
        <dbReference type="SAM" id="MobiDB-lite"/>
    </source>
</evidence>
<feature type="region of interest" description="Disordered" evidence="10">
    <location>
        <begin position="1"/>
        <end position="24"/>
    </location>
</feature>
<dbReference type="PRINTS" id="PR00237">
    <property type="entry name" value="GPCRRHODOPSN"/>
</dbReference>
<evidence type="ECO:0000256" key="11">
    <source>
        <dbReference type="SAM" id="Phobius"/>
    </source>
</evidence>
<keyword evidence="8 9" id="KW-0807">Transducer</keyword>
<dbReference type="GO" id="GO:0005886">
    <property type="term" value="C:plasma membrane"/>
    <property type="evidence" value="ECO:0007669"/>
    <property type="project" value="UniProtKB-SubCell"/>
</dbReference>
<keyword evidence="6 11" id="KW-0472">Membrane</keyword>
<feature type="transmembrane region" description="Helical" evidence="11">
    <location>
        <begin position="122"/>
        <end position="140"/>
    </location>
</feature>
<evidence type="ECO:0000256" key="9">
    <source>
        <dbReference type="RuleBase" id="RU000688"/>
    </source>
</evidence>
<dbReference type="Proteomes" id="UP000762676">
    <property type="component" value="Unassembled WGS sequence"/>
</dbReference>
<evidence type="ECO:0000256" key="4">
    <source>
        <dbReference type="ARBA" id="ARBA00022989"/>
    </source>
</evidence>
<gene>
    <name evidence="13" type="ORF">ElyMa_003110000</name>
</gene>
<feature type="transmembrane region" description="Helical" evidence="11">
    <location>
        <begin position="45"/>
        <end position="69"/>
    </location>
</feature>
<feature type="domain" description="G-protein coupled receptors family 1 profile" evidence="12">
    <location>
        <begin position="61"/>
        <end position="166"/>
    </location>
</feature>
<accession>A0AAV4IV30</accession>
<feature type="compositionally biased region" description="Polar residues" evidence="10">
    <location>
        <begin position="1"/>
        <end position="13"/>
    </location>
</feature>
<proteinExistence type="inferred from homology"/>
<evidence type="ECO:0000313" key="13">
    <source>
        <dbReference type="EMBL" id="GFS12381.1"/>
    </source>
</evidence>
<name>A0AAV4IV30_9GAST</name>
<dbReference type="AlphaFoldDB" id="A0AAV4IV30"/>
<dbReference type="InterPro" id="IPR017452">
    <property type="entry name" value="GPCR_Rhodpsn_7TM"/>
</dbReference>
<evidence type="ECO:0000256" key="1">
    <source>
        <dbReference type="ARBA" id="ARBA00004651"/>
    </source>
</evidence>
<dbReference type="Pfam" id="PF00001">
    <property type="entry name" value="7tm_1"/>
    <property type="match status" value="1"/>
</dbReference>
<evidence type="ECO:0000259" key="12">
    <source>
        <dbReference type="PROSITE" id="PS50262"/>
    </source>
</evidence>
<keyword evidence="14" id="KW-1185">Reference proteome</keyword>
<dbReference type="EMBL" id="BMAT01006418">
    <property type="protein sequence ID" value="GFS12381.1"/>
    <property type="molecule type" value="Genomic_DNA"/>
</dbReference>
<feature type="transmembrane region" description="Helical" evidence="11">
    <location>
        <begin position="161"/>
        <end position="181"/>
    </location>
</feature>
<dbReference type="GO" id="GO:0008528">
    <property type="term" value="F:G protein-coupled peptide receptor activity"/>
    <property type="evidence" value="ECO:0007669"/>
    <property type="project" value="TreeGrafter"/>
</dbReference>
<dbReference type="PROSITE" id="PS00237">
    <property type="entry name" value="G_PROTEIN_RECEP_F1_1"/>
    <property type="match status" value="1"/>
</dbReference>
<feature type="transmembrane region" description="Helical" evidence="11">
    <location>
        <begin position="321"/>
        <end position="340"/>
    </location>
</feature>
<dbReference type="GO" id="GO:0007218">
    <property type="term" value="P:neuropeptide signaling pathway"/>
    <property type="evidence" value="ECO:0007669"/>
    <property type="project" value="TreeGrafter"/>
</dbReference>
<evidence type="ECO:0000256" key="2">
    <source>
        <dbReference type="ARBA" id="ARBA00022475"/>
    </source>
</evidence>
<protein>
    <submittedName>
        <fullName evidence="13">Cholecystokinin receptor type A</fullName>
    </submittedName>
</protein>
<keyword evidence="7 9" id="KW-0675">Receptor</keyword>
<dbReference type="Gene3D" id="1.20.1070.10">
    <property type="entry name" value="Rhodopsin 7-helix transmembrane proteins"/>
    <property type="match status" value="2"/>
</dbReference>
<organism evidence="13 14">
    <name type="scientific">Elysia marginata</name>
    <dbReference type="NCBI Taxonomy" id="1093978"/>
    <lineage>
        <taxon>Eukaryota</taxon>
        <taxon>Metazoa</taxon>
        <taxon>Spiralia</taxon>
        <taxon>Lophotrochozoa</taxon>
        <taxon>Mollusca</taxon>
        <taxon>Gastropoda</taxon>
        <taxon>Heterobranchia</taxon>
        <taxon>Euthyneura</taxon>
        <taxon>Panpulmonata</taxon>
        <taxon>Sacoglossa</taxon>
        <taxon>Placobranchoidea</taxon>
        <taxon>Plakobranchidae</taxon>
        <taxon>Elysia</taxon>
    </lineage>
</organism>
<evidence type="ECO:0000256" key="5">
    <source>
        <dbReference type="ARBA" id="ARBA00023040"/>
    </source>
</evidence>
<feature type="transmembrane region" description="Helical" evidence="11">
    <location>
        <begin position="431"/>
        <end position="454"/>
    </location>
</feature>
<evidence type="ECO:0000256" key="3">
    <source>
        <dbReference type="ARBA" id="ARBA00022692"/>
    </source>
</evidence>
<sequence>MAANSTLQRNITGGASPDMDERQGDQTPVKGIIVEDLMAHGIEELIVMLMLAAMALVGTMGNAVAIYVFNRLKRKMLTSTFFILTLAYTDFITCLITIPFTILVEYRRYNIYNDVLCKSFHFLKTTTVPFSCVVIVAIAIDRYLCICHPFHRYMNIRRARIIVLIMGLCIFINGGVIAAHYKHTVLVNNSFFQNPNVSTSLPETGELEERGVASKFNSTSSRGSIFVSPAQYPSFIASPFFSEPNHSTESEKSIVFVNQTGRVYTPPTNVGRGHVRDSTAHGGKSEEIPVAESTAAANTIILCLKDRGTIDEKFFRYFRLVYQNIFSASCIIVFVLYILIYRSLVVQRKQGLCIKSVRCCLFGDSTRENARSPGAFDTRHVLGTSPLRVTSTTRKNSIGPIYLKTAGTLFIVTIVFIIAFLPAWLMSINLIKFNIFVFCLKFIYHVGNPFIYAFRDQNFKTEIKRVFYCRAY</sequence>
<keyword evidence="5 9" id="KW-0297">G-protein coupled receptor</keyword>
<comment type="similarity">
    <text evidence="9">Belongs to the G-protein coupled receptor 1 family.</text>
</comment>
<keyword evidence="2" id="KW-1003">Cell membrane</keyword>
<evidence type="ECO:0000256" key="6">
    <source>
        <dbReference type="ARBA" id="ARBA00023136"/>
    </source>
</evidence>
<evidence type="ECO:0000256" key="7">
    <source>
        <dbReference type="ARBA" id="ARBA00023170"/>
    </source>
</evidence>
<keyword evidence="4 11" id="KW-1133">Transmembrane helix</keyword>
<dbReference type="InterPro" id="IPR000276">
    <property type="entry name" value="GPCR_Rhodpsn"/>
</dbReference>
<feature type="transmembrane region" description="Helical" evidence="11">
    <location>
        <begin position="401"/>
        <end position="425"/>
    </location>
</feature>
<dbReference type="PANTHER" id="PTHR24230:SF158">
    <property type="entry name" value="G-PROTEIN COUPLED RECEPTORS FAMILY 1 PROFILE DOMAIN-CONTAINING PROTEIN"/>
    <property type="match status" value="1"/>
</dbReference>
<reference evidence="13 14" key="1">
    <citation type="journal article" date="2021" name="Elife">
        <title>Chloroplast acquisition without the gene transfer in kleptoplastic sea slugs, Plakobranchus ocellatus.</title>
        <authorList>
            <person name="Maeda T."/>
            <person name="Takahashi S."/>
            <person name="Yoshida T."/>
            <person name="Shimamura S."/>
            <person name="Takaki Y."/>
            <person name="Nagai Y."/>
            <person name="Toyoda A."/>
            <person name="Suzuki Y."/>
            <person name="Arimoto A."/>
            <person name="Ishii H."/>
            <person name="Satoh N."/>
            <person name="Nishiyama T."/>
            <person name="Hasebe M."/>
            <person name="Maruyama T."/>
            <person name="Minagawa J."/>
            <person name="Obokata J."/>
            <person name="Shigenobu S."/>
        </authorList>
    </citation>
    <scope>NUCLEOTIDE SEQUENCE [LARGE SCALE GENOMIC DNA]</scope>
</reference>
<feature type="transmembrane region" description="Helical" evidence="11">
    <location>
        <begin position="81"/>
        <end position="102"/>
    </location>
</feature>
<dbReference type="SUPFAM" id="SSF81321">
    <property type="entry name" value="Family A G protein-coupled receptor-like"/>
    <property type="match status" value="1"/>
</dbReference>
<dbReference type="PANTHER" id="PTHR24230">
    <property type="entry name" value="G-PROTEIN COUPLED RECEPTOR"/>
    <property type="match status" value="1"/>
</dbReference>
<keyword evidence="3 9" id="KW-0812">Transmembrane</keyword>
<evidence type="ECO:0000256" key="8">
    <source>
        <dbReference type="ARBA" id="ARBA00023224"/>
    </source>
</evidence>
<dbReference type="PROSITE" id="PS50262">
    <property type="entry name" value="G_PROTEIN_RECEP_F1_2"/>
    <property type="match status" value="1"/>
</dbReference>
<comment type="subcellular location">
    <subcellularLocation>
        <location evidence="1">Cell membrane</location>
        <topology evidence="1">Multi-pass membrane protein</topology>
    </subcellularLocation>
</comment>
<comment type="caution">
    <text evidence="13">The sequence shown here is derived from an EMBL/GenBank/DDBJ whole genome shotgun (WGS) entry which is preliminary data.</text>
</comment>